<dbReference type="SUPFAM" id="SSF48371">
    <property type="entry name" value="ARM repeat"/>
    <property type="match status" value="1"/>
</dbReference>
<dbReference type="GO" id="GO:0005634">
    <property type="term" value="C:nucleus"/>
    <property type="evidence" value="ECO:0007669"/>
    <property type="project" value="UniProtKB-SubCell"/>
</dbReference>
<comment type="similarity">
    <text evidence="1">Belongs to the RRP12 family.</text>
</comment>
<reference evidence="4" key="1">
    <citation type="submission" date="2020-11" db="EMBL/GenBank/DDBJ databases">
        <authorList>
            <person name="Tran Van P."/>
        </authorList>
    </citation>
    <scope>NUCLEOTIDE SEQUENCE</scope>
</reference>
<feature type="domain" description="RRP12 HEAT" evidence="3">
    <location>
        <begin position="3"/>
        <end position="67"/>
    </location>
</feature>
<organism evidence="4">
    <name type="scientific">Timema poppense</name>
    <name type="common">Walking stick</name>
    <dbReference type="NCBI Taxonomy" id="170557"/>
    <lineage>
        <taxon>Eukaryota</taxon>
        <taxon>Metazoa</taxon>
        <taxon>Ecdysozoa</taxon>
        <taxon>Arthropoda</taxon>
        <taxon>Hexapoda</taxon>
        <taxon>Insecta</taxon>
        <taxon>Pterygota</taxon>
        <taxon>Neoptera</taxon>
        <taxon>Polyneoptera</taxon>
        <taxon>Phasmatodea</taxon>
        <taxon>Timematodea</taxon>
        <taxon>Timematoidea</taxon>
        <taxon>Timematidae</taxon>
        <taxon>Timema</taxon>
    </lineage>
</organism>
<dbReference type="InterPro" id="IPR016024">
    <property type="entry name" value="ARM-type_fold"/>
</dbReference>
<dbReference type="InterPro" id="IPR052087">
    <property type="entry name" value="RRP12"/>
</dbReference>
<proteinExistence type="inferred from homology"/>
<evidence type="ECO:0000256" key="1">
    <source>
        <dbReference type="ARBA" id="ARBA00007690"/>
    </source>
</evidence>
<dbReference type="Gene3D" id="1.25.10.10">
    <property type="entry name" value="Leucine-rich Repeat Variant"/>
    <property type="match status" value="1"/>
</dbReference>
<evidence type="ECO:0000313" key="4">
    <source>
        <dbReference type="EMBL" id="CAD7414135.1"/>
    </source>
</evidence>
<evidence type="ECO:0000259" key="3">
    <source>
        <dbReference type="Pfam" id="PF08161"/>
    </source>
</evidence>
<name>A0A7R9DG68_TIMPO</name>
<protein>
    <recommendedName>
        <fullName evidence="3">RRP12 HEAT domain-containing protein</fullName>
    </recommendedName>
</protein>
<dbReference type="PANTHER" id="PTHR48287:SF1">
    <property type="entry name" value="ARM REPEAT SUPERFAMILY PROTEIN"/>
    <property type="match status" value="1"/>
</dbReference>
<dbReference type="InterPro" id="IPR011989">
    <property type="entry name" value="ARM-like"/>
</dbReference>
<evidence type="ECO:0000256" key="2">
    <source>
        <dbReference type="SAM" id="MobiDB-lite"/>
    </source>
</evidence>
<feature type="region of interest" description="Disordered" evidence="2">
    <location>
        <begin position="314"/>
        <end position="334"/>
    </location>
</feature>
<dbReference type="InterPro" id="IPR012978">
    <property type="entry name" value="HEAT_RRP12"/>
</dbReference>
<dbReference type="AlphaFoldDB" id="A0A7R9DG68"/>
<gene>
    <name evidence="4" type="ORF">TPSB3V08_LOCUS9473</name>
</gene>
<sequence>MVHFQTSIAKALGTAIAERKDLRVVVMSSLRKLIAWCQANKDEGGLSELARFSKNYVPILFNMYTTKPTGSDEEGQRLAAFETVKVYLNISSPELCAELFDKAFEKLSQDESDAFVKESVFDLLRALLPHQNQERLTQLFTRSIKSVADATNNKEQKKAYRLLEELCSNESKQCKGFVDKNLPKICHVLLQSLSKSAVPSKGPRLRCLTHVVMKLEKCNSSMLQQIIPEAILCCKDFNERCRTAAYNLLTEIGKAMQVKSLVGMTEDCKRHFRTKTRDILDRLVRKFGAENISVLVPASDIVMHKRLRNLRKIHSKKIRDKEQRKQENPDDDINEPFIIKSYSKTIDEILAESDDSDLEEDEMFGRPSPSKKKKTKQVNAWIQEDEDNIMDFTDVAASRRITGTNCIIPHIGLWFKLGGIASTLT</sequence>
<dbReference type="EMBL" id="OD007575">
    <property type="protein sequence ID" value="CAD7414135.1"/>
    <property type="molecule type" value="Genomic_DNA"/>
</dbReference>
<feature type="region of interest" description="Disordered" evidence="2">
    <location>
        <begin position="355"/>
        <end position="377"/>
    </location>
</feature>
<dbReference type="PANTHER" id="PTHR48287">
    <property type="entry name" value="ARM REPEAT SUPERFAMILY PROTEIN"/>
    <property type="match status" value="1"/>
</dbReference>
<accession>A0A7R9DG68</accession>
<feature type="compositionally biased region" description="Basic and acidic residues" evidence="2">
    <location>
        <begin position="319"/>
        <end position="328"/>
    </location>
</feature>
<dbReference type="Pfam" id="PF08161">
    <property type="entry name" value="RRP12_HEAT"/>
    <property type="match status" value="1"/>
</dbReference>